<dbReference type="RefSeq" id="WP_148699267.1">
    <property type="nucleotide sequence ID" value="NZ_CP007174.1"/>
</dbReference>
<dbReference type="Proteomes" id="UP000028194">
    <property type="component" value="Chromosome"/>
</dbReference>
<evidence type="ECO:0000256" key="1">
    <source>
        <dbReference type="SAM" id="MobiDB-lite"/>
    </source>
</evidence>
<sequence length="277" mass="28189">MNDKAKVFSAAIAAVLVSAIVAGSFSVAKSYAQNPIQDLIGNATKAGKSLVGNVTGSGNQTSTTGNQTGNQTATTGNQTGTAPTGNQTGLKMQDGRLTGRIASIQQEANKPAWILAGIWKLEEVKSNATAATGGNATVTAGNATVTTQGNATVTTDGNKTTVTGNATSMTGQNNTSTSAGSNLSFVAKIEMVRPDGTAPHEHEVSDLKVTQIKNDESGNPTINGTVTVTMSKGPVQDVPVTIKIIGNSAIAMTLGPDKIDNHFGTEPIYGTVAKERG</sequence>
<evidence type="ECO:0000313" key="2">
    <source>
        <dbReference type="EMBL" id="AIF82231.1"/>
    </source>
</evidence>
<gene>
    <name evidence="2" type="ORF">NTE_00149</name>
</gene>
<dbReference type="EMBL" id="CP007174">
    <property type="protein sequence ID" value="AIF82231.1"/>
    <property type="molecule type" value="Genomic_DNA"/>
</dbReference>
<organism evidence="2 3">
    <name type="scientific">Candidatus Nitrososphaera evergladensis SR1</name>
    <dbReference type="NCBI Taxonomy" id="1459636"/>
    <lineage>
        <taxon>Archaea</taxon>
        <taxon>Nitrososphaerota</taxon>
        <taxon>Nitrososphaeria</taxon>
        <taxon>Nitrososphaerales</taxon>
        <taxon>Nitrososphaeraceae</taxon>
        <taxon>Nitrososphaera</taxon>
    </lineage>
</organism>
<dbReference type="HOGENOM" id="CLU_1056086_0_0_2"/>
<dbReference type="KEGG" id="nev:NTE_00149"/>
<feature type="compositionally biased region" description="Low complexity" evidence="1">
    <location>
        <begin position="56"/>
        <end position="89"/>
    </location>
</feature>
<dbReference type="AlphaFoldDB" id="A0A075MLD8"/>
<proteinExistence type="predicted"/>
<feature type="region of interest" description="Disordered" evidence="1">
    <location>
        <begin position="54"/>
        <end position="92"/>
    </location>
</feature>
<dbReference type="GeneID" id="41596088"/>
<dbReference type="OrthoDB" id="11913at2157"/>
<reference evidence="2 3" key="1">
    <citation type="journal article" date="2014" name="PLoS ONE">
        <title>Genome Sequence of Candidatus Nitrososphaera evergladensis from Group I.1b Enriched from Everglades Soil Reveals Novel Genomic Features of the Ammonia-Oxidizing Archaea.</title>
        <authorList>
            <person name="Zhalnina K.V."/>
            <person name="Dias R."/>
            <person name="Leonard M.T."/>
            <person name="Dorr de Quadros P."/>
            <person name="Camargo F.A."/>
            <person name="Drew J.C."/>
            <person name="Farmerie W.G."/>
            <person name="Daroub S.H."/>
            <person name="Triplett E.W."/>
        </authorList>
    </citation>
    <scope>NUCLEOTIDE SEQUENCE [LARGE SCALE GENOMIC DNA]</scope>
    <source>
        <strain evidence="2 3">SR1</strain>
    </source>
</reference>
<name>A0A075MLD8_9ARCH</name>
<evidence type="ECO:0000313" key="3">
    <source>
        <dbReference type="Proteomes" id="UP000028194"/>
    </source>
</evidence>
<accession>A0A075MLD8</accession>
<protein>
    <submittedName>
        <fullName evidence="2">Uncharacterized protein</fullName>
    </submittedName>
</protein>
<keyword evidence="3" id="KW-1185">Reference proteome</keyword>